<evidence type="ECO:0000256" key="1">
    <source>
        <dbReference type="ARBA" id="ARBA00005869"/>
    </source>
</evidence>
<reference evidence="7 8" key="1">
    <citation type="submission" date="2019-06" db="EMBL/GenBank/DDBJ databases">
        <authorList>
            <person name="Broberg M."/>
        </authorList>
    </citation>
    <scope>NUCLEOTIDE SEQUENCE [LARGE SCALE GENOMIC DNA]</scope>
</reference>
<evidence type="ECO:0000259" key="6">
    <source>
        <dbReference type="Pfam" id="PF01619"/>
    </source>
</evidence>
<sequence>MNTPLSLQTSKEFPSGGVTITAVGLLWTTSPRNREPIDPRDVAALSKVPFGKLFAGWIAFAFCSSPTWVDMSETLYTIVSKIPILSSITNKFVMGTFFTQFLGGETTEECTPKIKALRKESIGTLLGYNIEAELDGSKKDPKLIQTQTEEVLTSIDAQARLAQEFYPNTSATSGDNRFWVRIKITGLIPRPVALLHGSKAILEARKAKGLDKDVPYPGLPHDGDWEAALNGRGITPADREQLLNLYTTIDTIMKRARAKNVRVVIDAEQTWYQPVIDSLTDEFMQIYNTLDGPATCIASFQAYLRRYPQFLDQQILRADEKGYKLLFKQIRGAYIETEGKRWAKESRQGPGPVWATKKETDASFNHGIKKALSVIRSQIKESGSSRLCAVFATHNSHSVDLGIKLLEEYGMAERKTRDGKLVIPNNVAGSISFGQLYGMKDDLTNKIAGSLMTEDGFPLVVKSMSYGELKECLPFLARRATENKAILEGRGGASAERIRLGRELKRRFLPWTSY</sequence>
<evidence type="ECO:0000256" key="4">
    <source>
        <dbReference type="ARBA" id="ARBA00023062"/>
    </source>
</evidence>
<comment type="function">
    <text evidence="5">Converts proline to delta-1-pyrroline-5-carboxylate.</text>
</comment>
<dbReference type="Gene3D" id="3.20.20.220">
    <property type="match status" value="1"/>
</dbReference>
<comment type="catalytic activity">
    <reaction evidence="5">
        <text>L-proline + a quinone = (S)-1-pyrroline-5-carboxylate + a quinol + H(+)</text>
        <dbReference type="Rhea" id="RHEA:23784"/>
        <dbReference type="ChEBI" id="CHEBI:15378"/>
        <dbReference type="ChEBI" id="CHEBI:17388"/>
        <dbReference type="ChEBI" id="CHEBI:24646"/>
        <dbReference type="ChEBI" id="CHEBI:60039"/>
        <dbReference type="ChEBI" id="CHEBI:132124"/>
        <dbReference type="EC" id="1.5.5.2"/>
    </reaction>
</comment>
<gene>
    <name evidence="7" type="ORF">CLO192961_LOCUS266475</name>
</gene>
<dbReference type="InterPro" id="IPR029041">
    <property type="entry name" value="FAD-linked_oxidoreductase-like"/>
</dbReference>
<keyword evidence="5" id="KW-0274">FAD</keyword>
<name>A0ABY6UIB4_BIOOC</name>
<keyword evidence="8" id="KW-1185">Reference proteome</keyword>
<evidence type="ECO:0000256" key="2">
    <source>
        <dbReference type="ARBA" id="ARBA00012695"/>
    </source>
</evidence>
<dbReference type="SUPFAM" id="SSF51730">
    <property type="entry name" value="FAD-linked oxidoreductase"/>
    <property type="match status" value="1"/>
</dbReference>
<comment type="caution">
    <text evidence="7">The sequence shown here is derived from an EMBL/GenBank/DDBJ whole genome shotgun (WGS) entry which is preliminary data.</text>
</comment>
<dbReference type="Pfam" id="PF01619">
    <property type="entry name" value="Pro_dh"/>
    <property type="match status" value="1"/>
</dbReference>
<evidence type="ECO:0000313" key="7">
    <source>
        <dbReference type="EMBL" id="VUC29755.1"/>
    </source>
</evidence>
<keyword evidence="3 5" id="KW-0560">Oxidoreductase</keyword>
<organism evidence="7 8">
    <name type="scientific">Bionectria ochroleuca</name>
    <name type="common">Gliocladium roseum</name>
    <dbReference type="NCBI Taxonomy" id="29856"/>
    <lineage>
        <taxon>Eukaryota</taxon>
        <taxon>Fungi</taxon>
        <taxon>Dikarya</taxon>
        <taxon>Ascomycota</taxon>
        <taxon>Pezizomycotina</taxon>
        <taxon>Sordariomycetes</taxon>
        <taxon>Hypocreomycetidae</taxon>
        <taxon>Hypocreales</taxon>
        <taxon>Bionectriaceae</taxon>
        <taxon>Clonostachys</taxon>
    </lineage>
</organism>
<proteinExistence type="inferred from homology"/>
<dbReference type="InterPro" id="IPR015659">
    <property type="entry name" value="Proline_oxidase"/>
</dbReference>
<dbReference type="PANTHER" id="PTHR13914:SF0">
    <property type="entry name" value="PROLINE DEHYDROGENASE 1, MITOCHONDRIAL"/>
    <property type="match status" value="1"/>
</dbReference>
<dbReference type="PANTHER" id="PTHR13914">
    <property type="entry name" value="PROLINE OXIDASE"/>
    <property type="match status" value="1"/>
</dbReference>
<evidence type="ECO:0000313" key="8">
    <source>
        <dbReference type="Proteomes" id="UP000766486"/>
    </source>
</evidence>
<feature type="domain" description="Proline dehydrogenase" evidence="6">
    <location>
        <begin position="112"/>
        <end position="486"/>
    </location>
</feature>
<dbReference type="EC" id="1.5.5.2" evidence="2 5"/>
<keyword evidence="5" id="KW-0285">Flavoprotein</keyword>
<accession>A0ABY6UIB4</accession>
<dbReference type="EMBL" id="CABFNS010000809">
    <property type="protein sequence ID" value="VUC29755.1"/>
    <property type="molecule type" value="Genomic_DNA"/>
</dbReference>
<dbReference type="Proteomes" id="UP000766486">
    <property type="component" value="Unassembled WGS sequence"/>
</dbReference>
<evidence type="ECO:0000256" key="5">
    <source>
        <dbReference type="RuleBase" id="RU364054"/>
    </source>
</evidence>
<evidence type="ECO:0000256" key="3">
    <source>
        <dbReference type="ARBA" id="ARBA00023002"/>
    </source>
</evidence>
<protein>
    <recommendedName>
        <fullName evidence="2 5">Proline dehydrogenase</fullName>
        <ecNumber evidence="2 5">1.5.5.2</ecNumber>
    </recommendedName>
</protein>
<comment type="similarity">
    <text evidence="1 5">Belongs to the proline oxidase family.</text>
</comment>
<comment type="cofactor">
    <cofactor evidence="5">
        <name>FAD</name>
        <dbReference type="ChEBI" id="CHEBI:57692"/>
    </cofactor>
</comment>
<dbReference type="InterPro" id="IPR002872">
    <property type="entry name" value="Proline_DH_dom"/>
</dbReference>
<keyword evidence="4 5" id="KW-0642">Proline metabolism</keyword>